<evidence type="ECO:0000256" key="1">
    <source>
        <dbReference type="ARBA" id="ARBA00005023"/>
    </source>
</evidence>
<dbReference type="GO" id="GO:0005737">
    <property type="term" value="C:cytoplasm"/>
    <property type="evidence" value="ECO:0007669"/>
    <property type="project" value="InterPro"/>
</dbReference>
<dbReference type="Gene3D" id="3.20.20.140">
    <property type="entry name" value="Metal-dependent hydrolases"/>
    <property type="match status" value="1"/>
</dbReference>
<evidence type="ECO:0000256" key="6">
    <source>
        <dbReference type="ARBA" id="ARBA00022833"/>
    </source>
</evidence>
<dbReference type="InterPro" id="IPR011059">
    <property type="entry name" value="Metal-dep_hydrolase_composite"/>
</dbReference>
<dbReference type="EC" id="3.5.2.7" evidence="2"/>
<dbReference type="Gene3D" id="2.30.40.10">
    <property type="entry name" value="Urease, subunit C, domain 1"/>
    <property type="match status" value="1"/>
</dbReference>
<gene>
    <name evidence="9" type="primary">hutI_1</name>
    <name evidence="9" type="ORF">NCTC8258_04549</name>
</gene>
<dbReference type="PANTHER" id="PTHR42752">
    <property type="entry name" value="IMIDAZOLONEPROPIONASE"/>
    <property type="match status" value="1"/>
</dbReference>
<accession>A0A379WD88</accession>
<keyword evidence="6" id="KW-0862">Zinc</keyword>
<dbReference type="AlphaFoldDB" id="A0A379WD88"/>
<comment type="pathway">
    <text evidence="1">Amino-acid degradation.</text>
</comment>
<dbReference type="InterPro" id="IPR006680">
    <property type="entry name" value="Amidohydro-rel"/>
</dbReference>
<dbReference type="EMBL" id="UGXS01000004">
    <property type="protein sequence ID" value="SUH16783.1"/>
    <property type="molecule type" value="Genomic_DNA"/>
</dbReference>
<evidence type="ECO:0000256" key="2">
    <source>
        <dbReference type="ARBA" id="ARBA00012864"/>
    </source>
</evidence>
<name>A0A379WD88_SALET</name>
<dbReference type="PANTHER" id="PTHR42752:SF1">
    <property type="entry name" value="IMIDAZOLONEPROPIONASE-RELATED"/>
    <property type="match status" value="1"/>
</dbReference>
<evidence type="ECO:0000256" key="4">
    <source>
        <dbReference type="ARBA" id="ARBA00022801"/>
    </source>
</evidence>
<organism evidence="9 10">
    <name type="scientific">Salmonella enterica I</name>
    <dbReference type="NCBI Taxonomy" id="59201"/>
    <lineage>
        <taxon>Bacteria</taxon>
        <taxon>Pseudomonadati</taxon>
        <taxon>Pseudomonadota</taxon>
        <taxon>Gammaproteobacteria</taxon>
        <taxon>Enterobacterales</taxon>
        <taxon>Enterobacteriaceae</taxon>
        <taxon>Salmonella</taxon>
    </lineage>
</organism>
<dbReference type="InterPro" id="IPR005920">
    <property type="entry name" value="HutI"/>
</dbReference>
<feature type="domain" description="Amidohydrolase-related" evidence="8">
    <location>
        <begin position="14"/>
        <end position="129"/>
    </location>
</feature>
<dbReference type="Proteomes" id="UP000255509">
    <property type="component" value="Unassembled WGS sequence"/>
</dbReference>
<reference evidence="9 10" key="1">
    <citation type="submission" date="2018-06" db="EMBL/GenBank/DDBJ databases">
        <authorList>
            <consortium name="Pathogen Informatics"/>
            <person name="Doyle S."/>
        </authorList>
    </citation>
    <scope>NUCLEOTIDE SEQUENCE [LARGE SCALE GENOMIC DNA]</scope>
    <source>
        <strain evidence="9 10">NCTC8258</strain>
    </source>
</reference>
<dbReference type="InterPro" id="IPR032466">
    <property type="entry name" value="Metal_Hydrolase"/>
</dbReference>
<evidence type="ECO:0000256" key="3">
    <source>
        <dbReference type="ARBA" id="ARBA00022723"/>
    </source>
</evidence>
<evidence type="ECO:0000259" key="8">
    <source>
        <dbReference type="Pfam" id="PF01979"/>
    </source>
</evidence>
<evidence type="ECO:0000256" key="5">
    <source>
        <dbReference type="ARBA" id="ARBA00022808"/>
    </source>
</evidence>
<dbReference type="GO" id="GO:0019556">
    <property type="term" value="P:L-histidine catabolic process to glutamate and formamide"/>
    <property type="evidence" value="ECO:0007669"/>
    <property type="project" value="InterPro"/>
</dbReference>
<dbReference type="GO" id="GO:0046872">
    <property type="term" value="F:metal ion binding"/>
    <property type="evidence" value="ECO:0007669"/>
    <property type="project" value="UniProtKB-KW"/>
</dbReference>
<dbReference type="SUPFAM" id="SSF51556">
    <property type="entry name" value="Metallo-dependent hydrolases"/>
    <property type="match status" value="1"/>
</dbReference>
<keyword evidence="4 9" id="KW-0378">Hydrolase</keyword>
<keyword evidence="3" id="KW-0479">Metal-binding</keyword>
<protein>
    <recommendedName>
        <fullName evidence="2">imidazolonepropionase</fullName>
        <ecNumber evidence="2">3.5.2.7</ecNumber>
    </recommendedName>
</protein>
<sequence length="151" mass="16770">MSRYQGLSADHIEYLDEAGVAAMRDGGTVGVLLPGAFYFLRETQRPPVELLRRYQVPVAVASDFNPGTSPFCSLHLAMNMACVQFGLTPEEAWAGVTRHAARALGRQATHGQIRAGYRADFVVWDAEQPVEIVYEPGRNPLYQRVYRGQIS</sequence>
<proteinExistence type="predicted"/>
<evidence type="ECO:0000313" key="9">
    <source>
        <dbReference type="EMBL" id="SUH16783.1"/>
    </source>
</evidence>
<dbReference type="GO" id="GO:0050480">
    <property type="term" value="F:imidazolonepropionase activity"/>
    <property type="evidence" value="ECO:0007669"/>
    <property type="project" value="UniProtKB-EC"/>
</dbReference>
<dbReference type="SUPFAM" id="SSF51338">
    <property type="entry name" value="Composite domain of metallo-dependent hydrolases"/>
    <property type="match status" value="1"/>
</dbReference>
<evidence type="ECO:0000256" key="7">
    <source>
        <dbReference type="ARBA" id="ARBA00023004"/>
    </source>
</evidence>
<evidence type="ECO:0000313" key="10">
    <source>
        <dbReference type="Proteomes" id="UP000255509"/>
    </source>
</evidence>
<dbReference type="Pfam" id="PF01979">
    <property type="entry name" value="Amidohydro_1"/>
    <property type="match status" value="1"/>
</dbReference>
<keyword evidence="5" id="KW-0369">Histidine metabolism</keyword>
<keyword evidence="7" id="KW-0408">Iron</keyword>